<dbReference type="Gene3D" id="3.40.190.10">
    <property type="entry name" value="Periplasmic binding protein-like II"/>
    <property type="match status" value="2"/>
</dbReference>
<accession>A0A7T0LJR6</accession>
<dbReference type="SUPFAM" id="SSF53850">
    <property type="entry name" value="Periplasmic binding protein-like II"/>
    <property type="match status" value="1"/>
</dbReference>
<dbReference type="RefSeq" id="WP_166858615.1">
    <property type="nucleotide sequence ID" value="NZ_CP063989.1"/>
</dbReference>
<reference evidence="5 6" key="1">
    <citation type="submission" date="2020-11" db="EMBL/GenBank/DDBJ databases">
        <title>Actinomyces sp. ZJ750.</title>
        <authorList>
            <person name="Zhou J."/>
        </authorList>
    </citation>
    <scope>NUCLEOTIDE SEQUENCE [LARGE SCALE GENOMIC DNA]</scope>
    <source>
        <strain evidence="5 6">ZJ750</strain>
    </source>
</reference>
<keyword evidence="3 4" id="KW-0732">Signal</keyword>
<feature type="chain" id="PRO_5039664263" evidence="4">
    <location>
        <begin position="26"/>
        <end position="438"/>
    </location>
</feature>
<dbReference type="KEGG" id="arep:ID810_07815"/>
<dbReference type="GO" id="GO:0042956">
    <property type="term" value="P:maltodextrin transmembrane transport"/>
    <property type="evidence" value="ECO:0007669"/>
    <property type="project" value="TreeGrafter"/>
</dbReference>
<dbReference type="GO" id="GO:0055052">
    <property type="term" value="C:ATP-binding cassette (ABC) transporter complex, substrate-binding subunit-containing"/>
    <property type="evidence" value="ECO:0007669"/>
    <property type="project" value="TreeGrafter"/>
</dbReference>
<dbReference type="PANTHER" id="PTHR30061">
    <property type="entry name" value="MALTOSE-BINDING PERIPLASMIC PROTEIN"/>
    <property type="match status" value="1"/>
</dbReference>
<name>A0A7T0LJR6_9ACTO</name>
<dbReference type="PROSITE" id="PS51257">
    <property type="entry name" value="PROKAR_LIPOPROTEIN"/>
    <property type="match status" value="1"/>
</dbReference>
<evidence type="ECO:0000256" key="3">
    <source>
        <dbReference type="ARBA" id="ARBA00022729"/>
    </source>
</evidence>
<evidence type="ECO:0000256" key="2">
    <source>
        <dbReference type="ARBA" id="ARBA00022448"/>
    </source>
</evidence>
<keyword evidence="2" id="KW-0813">Transport</keyword>
<feature type="signal peptide" evidence="4">
    <location>
        <begin position="1"/>
        <end position="25"/>
    </location>
</feature>
<keyword evidence="6" id="KW-1185">Reference proteome</keyword>
<dbReference type="PROSITE" id="PS51318">
    <property type="entry name" value="TAT"/>
    <property type="match status" value="1"/>
</dbReference>
<dbReference type="InterPro" id="IPR006311">
    <property type="entry name" value="TAT_signal"/>
</dbReference>
<dbReference type="CDD" id="cd13585">
    <property type="entry name" value="PBP2_TMBP_like"/>
    <property type="match status" value="1"/>
</dbReference>
<dbReference type="GO" id="GO:0015768">
    <property type="term" value="P:maltose transport"/>
    <property type="evidence" value="ECO:0007669"/>
    <property type="project" value="TreeGrafter"/>
</dbReference>
<organism evidence="5 6">
    <name type="scientific">Actinomyces respiraculi</name>
    <dbReference type="NCBI Taxonomy" id="2744574"/>
    <lineage>
        <taxon>Bacteria</taxon>
        <taxon>Bacillati</taxon>
        <taxon>Actinomycetota</taxon>
        <taxon>Actinomycetes</taxon>
        <taxon>Actinomycetales</taxon>
        <taxon>Actinomycetaceae</taxon>
        <taxon>Actinomyces</taxon>
    </lineage>
</organism>
<dbReference type="PANTHER" id="PTHR30061:SF50">
    <property type="entry name" value="MALTOSE_MALTODEXTRIN-BINDING PERIPLASMIC PROTEIN"/>
    <property type="match status" value="1"/>
</dbReference>
<protein>
    <submittedName>
        <fullName evidence="5">Sugar ABC transporter substrate-binding protein</fullName>
    </submittedName>
</protein>
<comment type="similarity">
    <text evidence="1">Belongs to the bacterial solute-binding protein 1 family.</text>
</comment>
<evidence type="ECO:0000313" key="5">
    <source>
        <dbReference type="EMBL" id="QPL04691.1"/>
    </source>
</evidence>
<evidence type="ECO:0000256" key="1">
    <source>
        <dbReference type="ARBA" id="ARBA00008520"/>
    </source>
</evidence>
<gene>
    <name evidence="5" type="ORF">ID810_07815</name>
</gene>
<proteinExistence type="inferred from homology"/>
<evidence type="ECO:0000313" key="6">
    <source>
        <dbReference type="Proteomes" id="UP000594637"/>
    </source>
</evidence>
<dbReference type="Proteomes" id="UP000594637">
    <property type="component" value="Chromosome"/>
</dbReference>
<dbReference type="AlphaFoldDB" id="A0A7T0LJR6"/>
<dbReference type="EMBL" id="CP063989">
    <property type="protein sequence ID" value="QPL04691.1"/>
    <property type="molecule type" value="Genomic_DNA"/>
</dbReference>
<dbReference type="InterPro" id="IPR006059">
    <property type="entry name" value="SBP"/>
</dbReference>
<dbReference type="Pfam" id="PF01547">
    <property type="entry name" value="SBP_bac_1"/>
    <property type="match status" value="1"/>
</dbReference>
<sequence>MRNHTLPRRSLLLGGAVLSAATLSACSSPQGVGSGDPDTPAEAGGIEGERTGKELVFYLSAGHDYQPYLDVIADFEKEHSIKVTIQTFQWGDLQQKLTADFLSGQTPDLVEEGGSWWSTRWGADGNIMALDDFIAAEEGDFLSDFVESGLALRQDGGKTYGIPLHVTMGGLVFANKDMLDAAGVAMPTTWDEFKAAAKAIQGSGVEYGCALNNDSFYGRPWYLQNGVKWDAKSEEPIGPSDKLVEALTFQKDLIYTDALAPVPVASNEYSAPRKVFTTGRAGLIITGPWDINPIMTENPDFPLTIGMPLTGPGGSGTTIAGSGLMIPAKSQNAELAWKLITALTATEVQEKVTATVGMACSRKSWAESETVRSNPNLSVVAAAREVATVPDRAFWSSMNAAKLTEAEKVMYEDVILNGADPASTVATYYSTAAPLLQG</sequence>
<dbReference type="GO" id="GO:1901982">
    <property type="term" value="F:maltose binding"/>
    <property type="evidence" value="ECO:0007669"/>
    <property type="project" value="TreeGrafter"/>
</dbReference>
<evidence type="ECO:0000256" key="4">
    <source>
        <dbReference type="SAM" id="SignalP"/>
    </source>
</evidence>